<evidence type="ECO:0000313" key="3">
    <source>
        <dbReference type="Proteomes" id="UP000663823"/>
    </source>
</evidence>
<evidence type="ECO:0000256" key="1">
    <source>
        <dbReference type="SAM" id="MobiDB-lite"/>
    </source>
</evidence>
<evidence type="ECO:0000313" key="2">
    <source>
        <dbReference type="EMBL" id="CAF4074202.1"/>
    </source>
</evidence>
<protein>
    <submittedName>
        <fullName evidence="2">Uncharacterized protein</fullName>
    </submittedName>
</protein>
<dbReference type="AlphaFoldDB" id="A0A819T7H3"/>
<dbReference type="EMBL" id="CAJOAX010010386">
    <property type="protein sequence ID" value="CAF4074202.1"/>
    <property type="molecule type" value="Genomic_DNA"/>
</dbReference>
<reference evidence="2" key="1">
    <citation type="submission" date="2021-02" db="EMBL/GenBank/DDBJ databases">
        <authorList>
            <person name="Nowell W R."/>
        </authorList>
    </citation>
    <scope>NUCLEOTIDE SEQUENCE</scope>
</reference>
<accession>A0A819T7H3</accession>
<feature type="region of interest" description="Disordered" evidence="1">
    <location>
        <begin position="225"/>
        <end position="247"/>
    </location>
</feature>
<feature type="region of interest" description="Disordered" evidence="1">
    <location>
        <begin position="126"/>
        <end position="148"/>
    </location>
</feature>
<gene>
    <name evidence="2" type="ORF">OTI717_LOCUS32838</name>
</gene>
<name>A0A819T7H3_9BILA</name>
<comment type="caution">
    <text evidence="2">The sequence shown here is derived from an EMBL/GenBank/DDBJ whole genome shotgun (WGS) entry which is preliminary data.</text>
</comment>
<feature type="compositionally biased region" description="Low complexity" evidence="1">
    <location>
        <begin position="126"/>
        <end position="140"/>
    </location>
</feature>
<organism evidence="2 3">
    <name type="scientific">Rotaria sordida</name>
    <dbReference type="NCBI Taxonomy" id="392033"/>
    <lineage>
        <taxon>Eukaryota</taxon>
        <taxon>Metazoa</taxon>
        <taxon>Spiralia</taxon>
        <taxon>Gnathifera</taxon>
        <taxon>Rotifera</taxon>
        <taxon>Eurotatoria</taxon>
        <taxon>Bdelloidea</taxon>
        <taxon>Philodinida</taxon>
        <taxon>Philodinidae</taxon>
        <taxon>Rotaria</taxon>
    </lineage>
</organism>
<proteinExistence type="predicted"/>
<sequence>MALLEDPTIQRILNEVNKAASGGVFGLAGNYISESPKPMTQINMPKVNNFYTHQQQTPLFYPPPDMFGIDGISNFDQNLDLNSLESIVPIATPNNFDLYSSGFYNTMPQNIMSPYENYKNDILNTTNNTNNNNNNNNNNNKTKPIRRASSVSSTNNDILLDHHRHQEYPTIPPKLTSAMPNLGLNLRTTPQLDSIPVNVGETIDEGISNETTDIATASIDLLADKDDNNSLPPNSNNDEIDPPPHISSAGRIFYDPNPQIIQRKGSNSVTYKQNIIVRFLQPPPIPNAGPLVIKEVDLEKKTNHQSIFCLYFLRFSYIYIHFFSLERPTPPKPPPPLVIREKPPPLPPTLATKVITRHLPPDPTPPRAVIIERLPPLPPKPRDIIIERWLPYEIVNQKRKVIVEHVQKPSKEYPQPKNVIITYEPVHAKIERHFQKQSVIREDPQAYTNRFGEQLVEPAVVIEQARAAGVLEDLDPPVSFLTSTTHSVAIGTDYETTIKTTAEHEPEQINNKDQQEEKEILPTSIENMQDDDVFVEENVTPFYMNSGESLQQTLHRLGIEIPKNILNEHQF</sequence>
<dbReference type="Proteomes" id="UP000663823">
    <property type="component" value="Unassembled WGS sequence"/>
</dbReference>